<evidence type="ECO:0000313" key="2">
    <source>
        <dbReference type="EMBL" id="GIL79316.1"/>
    </source>
</evidence>
<evidence type="ECO:0008006" key="4">
    <source>
        <dbReference type="Google" id="ProtNLM"/>
    </source>
</evidence>
<dbReference type="PANTHER" id="PTHR30096:SF0">
    <property type="entry name" value="4,5-DOPA DIOXYGENASE EXTRADIOL-LIKE PROTEIN"/>
    <property type="match status" value="1"/>
</dbReference>
<keyword evidence="1" id="KW-0560">Oxidoreductase</keyword>
<proteinExistence type="predicted"/>
<keyword evidence="3" id="KW-1185">Reference proteome</keyword>
<dbReference type="SUPFAM" id="SSF53213">
    <property type="entry name" value="LigB-like"/>
    <property type="match status" value="1"/>
</dbReference>
<evidence type="ECO:0000313" key="3">
    <source>
        <dbReference type="Proteomes" id="UP000747110"/>
    </source>
</evidence>
<reference evidence="2" key="1">
    <citation type="journal article" date="2021" name="Proc. Natl. Acad. Sci. U.S.A.">
        <title>Three genomes in the algal genus Volvox reveal the fate of a haploid sex-determining region after a transition to homothallism.</title>
        <authorList>
            <person name="Yamamoto K."/>
            <person name="Hamaji T."/>
            <person name="Kawai-Toyooka H."/>
            <person name="Matsuzaki R."/>
            <person name="Takahashi F."/>
            <person name="Nishimura Y."/>
            <person name="Kawachi M."/>
            <person name="Noguchi H."/>
            <person name="Minakuchi Y."/>
            <person name="Umen J.G."/>
            <person name="Toyoda A."/>
            <person name="Nozaki H."/>
        </authorList>
    </citation>
    <scope>NUCLEOTIDE SEQUENCE</scope>
    <source>
        <strain evidence="2">NIES-3786</strain>
    </source>
</reference>
<accession>A0A8J4CD17</accession>
<dbReference type="PANTHER" id="PTHR30096">
    <property type="entry name" value="4,5-DOPA DIOXYGENASE EXTRADIOL-LIKE PROTEIN"/>
    <property type="match status" value="1"/>
</dbReference>
<sequence>MPQPLQCYGTTHPADRHHADRLHLSVGAALAPLRDEGVLIVSSGMSFHNMGVFQSNGFGMGASSRNYKPSEDFDSWLQQAVTGSVGARRSELLAAWSKAPGAREVRWQQAAVGA</sequence>
<name>A0A8J4CD17_9CHLO</name>
<dbReference type="Proteomes" id="UP000747110">
    <property type="component" value="Unassembled WGS sequence"/>
</dbReference>
<gene>
    <name evidence="2" type="ORF">Vretifemale_8700</name>
</gene>
<dbReference type="OrthoDB" id="7396853at2759"/>
<protein>
    <recommendedName>
        <fullName evidence="4">Extradiol ring-cleavage dioxygenase class III enzyme subunit B domain-containing protein</fullName>
    </recommendedName>
</protein>
<dbReference type="EMBL" id="BNCP01000015">
    <property type="protein sequence ID" value="GIL79316.1"/>
    <property type="molecule type" value="Genomic_DNA"/>
</dbReference>
<dbReference type="GO" id="GO:0016491">
    <property type="term" value="F:oxidoreductase activity"/>
    <property type="evidence" value="ECO:0007669"/>
    <property type="project" value="UniProtKB-KW"/>
</dbReference>
<evidence type="ECO:0000256" key="1">
    <source>
        <dbReference type="ARBA" id="ARBA00023002"/>
    </source>
</evidence>
<dbReference type="AlphaFoldDB" id="A0A8J4CD17"/>
<dbReference type="Gene3D" id="3.40.830.10">
    <property type="entry name" value="LigB-like"/>
    <property type="match status" value="1"/>
</dbReference>
<comment type="caution">
    <text evidence="2">The sequence shown here is derived from an EMBL/GenBank/DDBJ whole genome shotgun (WGS) entry which is preliminary data.</text>
</comment>
<organism evidence="2 3">
    <name type="scientific">Volvox reticuliferus</name>
    <dbReference type="NCBI Taxonomy" id="1737510"/>
    <lineage>
        <taxon>Eukaryota</taxon>
        <taxon>Viridiplantae</taxon>
        <taxon>Chlorophyta</taxon>
        <taxon>core chlorophytes</taxon>
        <taxon>Chlorophyceae</taxon>
        <taxon>CS clade</taxon>
        <taxon>Chlamydomonadales</taxon>
        <taxon>Volvocaceae</taxon>
        <taxon>Volvox</taxon>
    </lineage>
</organism>